<dbReference type="EMBL" id="JABEQM010000003">
    <property type="protein sequence ID" value="MBB2200883.1"/>
    <property type="molecule type" value="Genomic_DNA"/>
</dbReference>
<feature type="transmembrane region" description="Helical" evidence="1">
    <location>
        <begin position="101"/>
        <end position="120"/>
    </location>
</feature>
<dbReference type="AlphaFoldDB" id="A0A7W4K5Y0"/>
<evidence type="ECO:0000313" key="3">
    <source>
        <dbReference type="Proteomes" id="UP000578030"/>
    </source>
</evidence>
<reference evidence="2 3" key="1">
    <citation type="submission" date="2020-04" db="EMBL/GenBank/DDBJ databases">
        <title>Description of novel Gluconacetobacter.</title>
        <authorList>
            <person name="Sombolestani A."/>
        </authorList>
    </citation>
    <scope>NUCLEOTIDE SEQUENCE [LARGE SCALE GENOMIC DNA]</scope>
    <source>
        <strain evidence="2 3">LMG 27802</strain>
    </source>
</reference>
<name>A0A7W4K5Y0_9PROT</name>
<evidence type="ECO:0000256" key="1">
    <source>
        <dbReference type="SAM" id="Phobius"/>
    </source>
</evidence>
<protein>
    <submittedName>
        <fullName evidence="2">Uncharacterized protein</fullName>
    </submittedName>
</protein>
<gene>
    <name evidence="2" type="ORF">HLH28_04710</name>
</gene>
<dbReference type="Proteomes" id="UP000578030">
    <property type="component" value="Unassembled WGS sequence"/>
</dbReference>
<keyword evidence="1" id="KW-0472">Membrane</keyword>
<accession>A0A7W4K5Y0</accession>
<organism evidence="2 3">
    <name type="scientific">Gluconacetobacter tumulisoli</name>
    <dbReference type="NCBI Taxonomy" id="1286189"/>
    <lineage>
        <taxon>Bacteria</taxon>
        <taxon>Pseudomonadati</taxon>
        <taxon>Pseudomonadota</taxon>
        <taxon>Alphaproteobacteria</taxon>
        <taxon>Acetobacterales</taxon>
        <taxon>Acetobacteraceae</taxon>
        <taxon>Gluconacetobacter</taxon>
    </lineage>
</organism>
<sequence>MTFQRAGHDLFVNIRLALWFYTELRRQSSRLQAARFLSFFPFVYDIFRMMPPDRSSTRPDFDHMPYVKSLRATGCSMSGFMKQPSPSGWERRGSFSNWDEIGLVVLILLVVVWAVLVAIAA</sequence>
<keyword evidence="1" id="KW-1133">Transmembrane helix</keyword>
<comment type="caution">
    <text evidence="2">The sequence shown here is derived from an EMBL/GenBank/DDBJ whole genome shotgun (WGS) entry which is preliminary data.</text>
</comment>
<keyword evidence="1" id="KW-0812">Transmembrane</keyword>
<dbReference type="RefSeq" id="WP_182955250.1">
    <property type="nucleotide sequence ID" value="NZ_JABEQM010000003.1"/>
</dbReference>
<proteinExistence type="predicted"/>
<evidence type="ECO:0000313" key="2">
    <source>
        <dbReference type="EMBL" id="MBB2200883.1"/>
    </source>
</evidence>
<keyword evidence="3" id="KW-1185">Reference proteome</keyword>